<dbReference type="OrthoDB" id="10254730at2759"/>
<dbReference type="STRING" id="984485.A0A1E4RNX8"/>
<evidence type="ECO:0000313" key="9">
    <source>
        <dbReference type="EMBL" id="ODV68959.1"/>
    </source>
</evidence>
<sequence length="674" mass="76724">MSTSTPLPVKLQPSNLRPVAYRILSKKHGLNIQTDALVLLTEAVSTRFGTEWKGGKSQVFLEDIAKIWKHQDRGLFLDGVGLKQVLKEIVNKERKLSVKLERQESSNSGDSMTKAARSDTLVDMNQYEDEGKLNWEDFYKIITPDVQPCFEFKRNRKQFGLSTRNNNQLQHNLHTSIEYFNQRFHLIRDRLSRNENFQKKSFSSISLINTSNQNRNSTYEITLIKNVLGRDGSKFVLFGLLSKNVNGDYILEDSSDYIELNILQAYKLEGSFYCVGMFVIVEGIYSASGGSMANDGNVISGCFHVSNIGQPPAERRDVSLENYGNLDFLGINDDGQEQKLANGKINSNMTIKINKSLKKKLVSLEKSLIEHKFIILGSNCFLDDIKILNGLTKLFGKIEESIIEDETAPLAIIMVGSFISQAFTATYSTNTTISNSENYKSNFDNLADVLSKFPTLIKKTKFILIPGPNDPWQSTNSLGGSNLNILPQKPISKVFINRLERLLPKGNLIMGWNPTRIGYLSQEMVFIKDEIMNKFKRNDIIFESDLENERQILEQKENGGELNIENINTDEVHLLPKVKQARKLVKTLLDQGNLQPFLSNLKVINTNYNSTMRIEPLPTTIILFDSNFENFDVTYNGCKVINLTKLISNNNNRKLNFAEYYPSQKKFTFKDVYF</sequence>
<keyword evidence="5" id="KW-0238">DNA-binding</keyword>
<dbReference type="AlphaFoldDB" id="A0A1E4RNX8"/>
<dbReference type="PANTHER" id="PTHR12708:SF0">
    <property type="entry name" value="DNA POLYMERASE EPSILON SUBUNIT 2"/>
    <property type="match status" value="1"/>
</dbReference>
<gene>
    <name evidence="9" type="ORF">HYPBUDRAFT_135830</name>
</gene>
<evidence type="ECO:0000256" key="5">
    <source>
        <dbReference type="ARBA" id="ARBA00023125"/>
    </source>
</evidence>
<evidence type="ECO:0000259" key="8">
    <source>
        <dbReference type="Pfam" id="PF04042"/>
    </source>
</evidence>
<dbReference type="PANTHER" id="PTHR12708">
    <property type="entry name" value="DNA POLYMERASE EPSILON SUBUNIT B"/>
    <property type="match status" value="1"/>
</dbReference>
<dbReference type="GO" id="GO:0043596">
    <property type="term" value="C:nuclear replication fork"/>
    <property type="evidence" value="ECO:0007669"/>
    <property type="project" value="EnsemblFungi"/>
</dbReference>
<evidence type="ECO:0000256" key="3">
    <source>
        <dbReference type="ARBA" id="ARBA00016011"/>
    </source>
</evidence>
<dbReference type="GO" id="GO:0003690">
    <property type="term" value="F:double-stranded DNA binding"/>
    <property type="evidence" value="ECO:0007669"/>
    <property type="project" value="EnsemblFungi"/>
</dbReference>
<evidence type="ECO:0000256" key="7">
    <source>
        <dbReference type="ARBA" id="ARBA00032930"/>
    </source>
</evidence>
<comment type="similarity">
    <text evidence="2">Belongs to the DNA polymerase epsilon subunit B family.</text>
</comment>
<keyword evidence="4" id="KW-0235">DNA replication</keyword>
<evidence type="ECO:0000256" key="2">
    <source>
        <dbReference type="ARBA" id="ARBA00009560"/>
    </source>
</evidence>
<keyword evidence="10" id="KW-1185">Reference proteome</keyword>
<dbReference type="GO" id="GO:0042276">
    <property type="term" value="P:error-prone translesion synthesis"/>
    <property type="evidence" value="ECO:0007669"/>
    <property type="project" value="EnsemblFungi"/>
</dbReference>
<dbReference type="GO" id="GO:0030337">
    <property type="term" value="F:DNA polymerase processivity factor activity"/>
    <property type="evidence" value="ECO:0007669"/>
    <property type="project" value="EnsemblFungi"/>
</dbReference>
<reference evidence="10" key="1">
    <citation type="submission" date="2016-05" db="EMBL/GenBank/DDBJ databases">
        <title>Comparative genomics of biotechnologically important yeasts.</title>
        <authorList>
            <consortium name="DOE Joint Genome Institute"/>
            <person name="Riley R."/>
            <person name="Haridas S."/>
            <person name="Wolfe K.H."/>
            <person name="Lopes M.R."/>
            <person name="Hittinger C.T."/>
            <person name="Goker M."/>
            <person name="Salamov A."/>
            <person name="Wisecaver J."/>
            <person name="Long T.M."/>
            <person name="Aerts A.L."/>
            <person name="Barry K."/>
            <person name="Choi C."/>
            <person name="Clum A."/>
            <person name="Coughlan A.Y."/>
            <person name="Deshpande S."/>
            <person name="Douglass A.P."/>
            <person name="Hanson S.J."/>
            <person name="Klenk H.-P."/>
            <person name="Labutti K."/>
            <person name="Lapidus A."/>
            <person name="Lindquist E."/>
            <person name="Lipzen A."/>
            <person name="Meier-Kolthoff J.P."/>
            <person name="Ohm R.A."/>
            <person name="Otillar R.P."/>
            <person name="Pangilinan J."/>
            <person name="Peng Y."/>
            <person name="Rokas A."/>
            <person name="Rosa C.A."/>
            <person name="Scheuner C."/>
            <person name="Sibirny A.A."/>
            <person name="Slot J.C."/>
            <person name="Stielow J.B."/>
            <person name="Sun H."/>
            <person name="Kurtzman C.P."/>
            <person name="Blackwell M."/>
            <person name="Grigoriev I.V."/>
            <person name="Jeffries T.W."/>
        </authorList>
    </citation>
    <scope>NUCLEOTIDE SEQUENCE [LARGE SCALE GENOMIC DNA]</scope>
    <source>
        <strain evidence="10">NRRL Y-1933</strain>
    </source>
</reference>
<dbReference type="InterPro" id="IPR016266">
    <property type="entry name" value="POLE2"/>
</dbReference>
<dbReference type="RefSeq" id="XP_020078026.1">
    <property type="nucleotide sequence ID" value="XM_020219586.1"/>
</dbReference>
<evidence type="ECO:0000256" key="6">
    <source>
        <dbReference type="ARBA" id="ARBA00023242"/>
    </source>
</evidence>
<dbReference type="Pfam" id="PF04042">
    <property type="entry name" value="DNA_pol_E_B"/>
    <property type="match status" value="1"/>
</dbReference>
<dbReference type="GO" id="GO:0003887">
    <property type="term" value="F:DNA-directed DNA polymerase activity"/>
    <property type="evidence" value="ECO:0007669"/>
    <property type="project" value="EnsemblFungi"/>
</dbReference>
<dbReference type="GO" id="GO:0003697">
    <property type="term" value="F:single-stranded DNA binding"/>
    <property type="evidence" value="ECO:0007669"/>
    <property type="project" value="EnsemblFungi"/>
</dbReference>
<evidence type="ECO:0000256" key="4">
    <source>
        <dbReference type="ARBA" id="ARBA00022705"/>
    </source>
</evidence>
<dbReference type="GO" id="GO:0008622">
    <property type="term" value="C:epsilon DNA polymerase complex"/>
    <property type="evidence" value="ECO:0007669"/>
    <property type="project" value="EnsemblFungi"/>
</dbReference>
<dbReference type="GO" id="GO:0005737">
    <property type="term" value="C:cytoplasm"/>
    <property type="evidence" value="ECO:0007669"/>
    <property type="project" value="EnsemblFungi"/>
</dbReference>
<evidence type="ECO:0000256" key="1">
    <source>
        <dbReference type="ARBA" id="ARBA00004123"/>
    </source>
</evidence>
<feature type="domain" description="DNA polymerase alpha/delta/epsilon subunit B" evidence="8">
    <location>
        <begin position="374"/>
        <end position="632"/>
    </location>
</feature>
<dbReference type="InterPro" id="IPR007185">
    <property type="entry name" value="DNA_pol_a/d/e_bsu"/>
</dbReference>
<accession>A0A1E4RNX8</accession>
<organism evidence="9 10">
    <name type="scientific">Hyphopichia burtonii NRRL Y-1933</name>
    <dbReference type="NCBI Taxonomy" id="984485"/>
    <lineage>
        <taxon>Eukaryota</taxon>
        <taxon>Fungi</taxon>
        <taxon>Dikarya</taxon>
        <taxon>Ascomycota</taxon>
        <taxon>Saccharomycotina</taxon>
        <taxon>Pichiomycetes</taxon>
        <taxon>Debaryomycetaceae</taxon>
        <taxon>Hyphopichia</taxon>
    </lineage>
</organism>
<evidence type="ECO:0000313" key="10">
    <source>
        <dbReference type="Proteomes" id="UP000095085"/>
    </source>
</evidence>
<dbReference type="Proteomes" id="UP000095085">
    <property type="component" value="Unassembled WGS sequence"/>
</dbReference>
<dbReference type="EMBL" id="KV454539">
    <property type="protein sequence ID" value="ODV68959.1"/>
    <property type="molecule type" value="Genomic_DNA"/>
</dbReference>
<dbReference type="GeneID" id="30994136"/>
<keyword evidence="6" id="KW-0539">Nucleus</keyword>
<comment type="subcellular location">
    <subcellularLocation>
        <location evidence="1">Nucleus</location>
    </subcellularLocation>
</comment>
<protein>
    <recommendedName>
        <fullName evidence="3">DNA polymerase epsilon subunit B</fullName>
    </recommendedName>
    <alternativeName>
        <fullName evidence="7">DNA polymerase II subunit 2</fullName>
    </alternativeName>
</protein>
<dbReference type="GO" id="GO:0045005">
    <property type="term" value="P:DNA-templated DNA replication maintenance of fidelity"/>
    <property type="evidence" value="ECO:0007669"/>
    <property type="project" value="EnsemblFungi"/>
</dbReference>
<name>A0A1E4RNX8_9ASCO</name>
<proteinExistence type="inferred from homology"/>